<dbReference type="EMBL" id="JAWDJR010000020">
    <property type="protein sequence ID" value="KAK9956636.1"/>
    <property type="molecule type" value="Genomic_DNA"/>
</dbReference>
<organism evidence="2 3">
    <name type="scientific">Culter alburnus</name>
    <name type="common">Topmouth culter</name>
    <dbReference type="NCBI Taxonomy" id="194366"/>
    <lineage>
        <taxon>Eukaryota</taxon>
        <taxon>Metazoa</taxon>
        <taxon>Chordata</taxon>
        <taxon>Craniata</taxon>
        <taxon>Vertebrata</taxon>
        <taxon>Euteleostomi</taxon>
        <taxon>Actinopterygii</taxon>
        <taxon>Neopterygii</taxon>
        <taxon>Teleostei</taxon>
        <taxon>Ostariophysi</taxon>
        <taxon>Cypriniformes</taxon>
        <taxon>Xenocyprididae</taxon>
        <taxon>Xenocypridinae</taxon>
        <taxon>Culter</taxon>
    </lineage>
</organism>
<comment type="caution">
    <text evidence="2">The sequence shown here is derived from an EMBL/GenBank/DDBJ whole genome shotgun (WGS) entry which is preliminary data.</text>
</comment>
<gene>
    <name evidence="2" type="ORF">ABG768_014355</name>
</gene>
<name>A0AAW1Z889_CULAL</name>
<feature type="compositionally biased region" description="Acidic residues" evidence="1">
    <location>
        <begin position="1"/>
        <end position="18"/>
    </location>
</feature>
<dbReference type="AlphaFoldDB" id="A0AAW1Z889"/>
<keyword evidence="3" id="KW-1185">Reference proteome</keyword>
<feature type="region of interest" description="Disordered" evidence="1">
    <location>
        <begin position="1"/>
        <end position="67"/>
    </location>
</feature>
<proteinExistence type="predicted"/>
<protein>
    <submittedName>
        <fullName evidence="2">Uncharacterized protein</fullName>
    </submittedName>
</protein>
<sequence>MSSYAEAEELMIPEDESESTPSEGSEIISPYAGTDIEVKVGENSTSYSENEETTQEPNSSILDYSLPPSSLSLTQTAVFLCMM</sequence>
<evidence type="ECO:0000256" key="1">
    <source>
        <dbReference type="SAM" id="MobiDB-lite"/>
    </source>
</evidence>
<reference evidence="2 3" key="1">
    <citation type="submission" date="2024-05" db="EMBL/GenBank/DDBJ databases">
        <title>A high-quality chromosomal-level genome assembly of Topmouth culter (Culter alburnus).</title>
        <authorList>
            <person name="Zhao H."/>
        </authorList>
    </citation>
    <scope>NUCLEOTIDE SEQUENCE [LARGE SCALE GENOMIC DNA]</scope>
    <source>
        <strain evidence="2">CATC2023</strain>
        <tissue evidence="2">Muscle</tissue>
    </source>
</reference>
<accession>A0AAW1Z889</accession>
<feature type="compositionally biased region" description="Low complexity" evidence="1">
    <location>
        <begin position="55"/>
        <end position="67"/>
    </location>
</feature>
<dbReference type="Proteomes" id="UP001479290">
    <property type="component" value="Unassembled WGS sequence"/>
</dbReference>
<evidence type="ECO:0000313" key="3">
    <source>
        <dbReference type="Proteomes" id="UP001479290"/>
    </source>
</evidence>
<evidence type="ECO:0000313" key="2">
    <source>
        <dbReference type="EMBL" id="KAK9956636.1"/>
    </source>
</evidence>